<sequence>MNRLFPVEFFASIGCEICFYQKGSHNWFGSIFLLHLLRLSQIGDCISRLQWRFDIATPLVTGYRDTVKWFLAASSHPDRQDQKFFCSKKVAGWRILDFLWKTKETVVSKRNKRRVGKKKSVLIKLTHFFLSV</sequence>
<proteinExistence type="predicted"/>
<organism evidence="1 2">
    <name type="scientific">Trichonephila inaurata madagascariensis</name>
    <dbReference type="NCBI Taxonomy" id="2747483"/>
    <lineage>
        <taxon>Eukaryota</taxon>
        <taxon>Metazoa</taxon>
        <taxon>Ecdysozoa</taxon>
        <taxon>Arthropoda</taxon>
        <taxon>Chelicerata</taxon>
        <taxon>Arachnida</taxon>
        <taxon>Araneae</taxon>
        <taxon>Araneomorphae</taxon>
        <taxon>Entelegynae</taxon>
        <taxon>Araneoidea</taxon>
        <taxon>Nephilidae</taxon>
        <taxon>Trichonephila</taxon>
        <taxon>Trichonephila inaurata</taxon>
    </lineage>
</organism>
<reference evidence="1" key="1">
    <citation type="submission" date="2020-08" db="EMBL/GenBank/DDBJ databases">
        <title>Multicomponent nature underlies the extraordinary mechanical properties of spider dragline silk.</title>
        <authorList>
            <person name="Kono N."/>
            <person name="Nakamura H."/>
            <person name="Mori M."/>
            <person name="Yoshida Y."/>
            <person name="Ohtoshi R."/>
            <person name="Malay A.D."/>
            <person name="Moran D.A.P."/>
            <person name="Tomita M."/>
            <person name="Numata K."/>
            <person name="Arakawa K."/>
        </authorList>
    </citation>
    <scope>NUCLEOTIDE SEQUENCE</scope>
</reference>
<gene>
    <name evidence="1" type="ORF">TNIN_251611</name>
</gene>
<dbReference type="OrthoDB" id="10296836at2759"/>
<dbReference type="AlphaFoldDB" id="A0A8X6YP05"/>
<name>A0A8X6YP05_9ARAC</name>
<dbReference type="Proteomes" id="UP000886998">
    <property type="component" value="Unassembled WGS sequence"/>
</dbReference>
<dbReference type="EMBL" id="BMAV01022008">
    <property type="protein sequence ID" value="GFY76525.1"/>
    <property type="molecule type" value="Genomic_DNA"/>
</dbReference>
<keyword evidence="2" id="KW-1185">Reference proteome</keyword>
<comment type="caution">
    <text evidence="1">The sequence shown here is derived from an EMBL/GenBank/DDBJ whole genome shotgun (WGS) entry which is preliminary data.</text>
</comment>
<evidence type="ECO:0000313" key="1">
    <source>
        <dbReference type="EMBL" id="GFY76525.1"/>
    </source>
</evidence>
<evidence type="ECO:0000313" key="2">
    <source>
        <dbReference type="Proteomes" id="UP000886998"/>
    </source>
</evidence>
<accession>A0A8X6YP05</accession>
<protein>
    <submittedName>
        <fullName evidence="1">Uncharacterized protein</fullName>
    </submittedName>
</protein>